<dbReference type="Gene3D" id="3.40.50.150">
    <property type="entry name" value="Vaccinia Virus protein VP39"/>
    <property type="match status" value="1"/>
</dbReference>
<evidence type="ECO:0000256" key="1">
    <source>
        <dbReference type="ARBA" id="ARBA00008308"/>
    </source>
</evidence>
<comment type="caution">
    <text evidence="2">The sequence shown here is derived from an EMBL/GenBank/DDBJ whole genome shotgun (WGS) entry which is preliminary data.</text>
</comment>
<reference evidence="2" key="1">
    <citation type="submission" date="2023-06" db="EMBL/GenBank/DDBJ databases">
        <title>Genomic analysis of the entomopathogenic nematode Steinernema hermaphroditum.</title>
        <authorList>
            <person name="Schwarz E.M."/>
            <person name="Heppert J.K."/>
            <person name="Baniya A."/>
            <person name="Schwartz H.T."/>
            <person name="Tan C.-H."/>
            <person name="Antoshechkin I."/>
            <person name="Sternberg P.W."/>
            <person name="Goodrich-Blair H."/>
            <person name="Dillman A.R."/>
        </authorList>
    </citation>
    <scope>NUCLEOTIDE SEQUENCE</scope>
    <source>
        <strain evidence="2">PS9179</strain>
        <tissue evidence="2">Whole animal</tissue>
    </source>
</reference>
<organism evidence="2 3">
    <name type="scientific">Steinernema hermaphroditum</name>
    <dbReference type="NCBI Taxonomy" id="289476"/>
    <lineage>
        <taxon>Eukaryota</taxon>
        <taxon>Metazoa</taxon>
        <taxon>Ecdysozoa</taxon>
        <taxon>Nematoda</taxon>
        <taxon>Chromadorea</taxon>
        <taxon>Rhabditida</taxon>
        <taxon>Tylenchina</taxon>
        <taxon>Panagrolaimomorpha</taxon>
        <taxon>Strongyloidoidea</taxon>
        <taxon>Steinernematidae</taxon>
        <taxon>Steinernema</taxon>
    </lineage>
</organism>
<accession>A0AA39HIH0</accession>
<evidence type="ECO:0008006" key="4">
    <source>
        <dbReference type="Google" id="ProtNLM"/>
    </source>
</evidence>
<gene>
    <name evidence="2" type="ORF">QR680_018209</name>
</gene>
<dbReference type="InterPro" id="IPR029063">
    <property type="entry name" value="SAM-dependent_MTases_sf"/>
</dbReference>
<name>A0AA39HIH0_9BILA</name>
<dbReference type="SUPFAM" id="SSF53335">
    <property type="entry name" value="S-adenosyl-L-methionine-dependent methyltransferases"/>
    <property type="match status" value="1"/>
</dbReference>
<dbReference type="PANTHER" id="PTHR20974">
    <property type="entry name" value="UPF0585 PROTEIN CG18661"/>
    <property type="match status" value="1"/>
</dbReference>
<dbReference type="Proteomes" id="UP001175271">
    <property type="component" value="Unassembled WGS sequence"/>
</dbReference>
<dbReference type="EMBL" id="JAUCMV010000004">
    <property type="protein sequence ID" value="KAK0405806.1"/>
    <property type="molecule type" value="Genomic_DNA"/>
</dbReference>
<comment type="similarity">
    <text evidence="1">Belongs to the UPF0585 family.</text>
</comment>
<dbReference type="Pfam" id="PF06080">
    <property type="entry name" value="DUF938"/>
    <property type="match status" value="1"/>
</dbReference>
<proteinExistence type="inferred from homology"/>
<dbReference type="AlphaFoldDB" id="A0AA39HIH0"/>
<dbReference type="PANTHER" id="PTHR20974:SF0">
    <property type="entry name" value="UPF0585 PROTEIN CG18661"/>
    <property type="match status" value="1"/>
</dbReference>
<evidence type="ECO:0000313" key="2">
    <source>
        <dbReference type="EMBL" id="KAK0405806.1"/>
    </source>
</evidence>
<sequence length="207" mass="23103">MLVASAAERNKNPILDVFKQYVDQTPGKKILEIASGTGQHALHIAQHFPNAIVQPSERNPRSIHSIVAYVDKYRLPNLRAPLFIDITKPPDFWNLTSDFTPSDVDVVLNINMIHISSNAAVDGIFSASSLILKRGTGLLITYGPYKVDGECRPQSNVDFDASLRAQDAEWGLRDIADLKAKAMHHRLELTNVHAMPANNHMLIFRRT</sequence>
<keyword evidence="3" id="KW-1185">Reference proteome</keyword>
<dbReference type="InterPro" id="IPR010342">
    <property type="entry name" value="DUF938"/>
</dbReference>
<evidence type="ECO:0000313" key="3">
    <source>
        <dbReference type="Proteomes" id="UP001175271"/>
    </source>
</evidence>
<protein>
    <recommendedName>
        <fullName evidence="4">Methyltransferase-like 26</fullName>
    </recommendedName>
</protein>